<dbReference type="GO" id="GO:0004252">
    <property type="term" value="F:serine-type endopeptidase activity"/>
    <property type="evidence" value="ECO:0007669"/>
    <property type="project" value="UniProtKB-EC"/>
</dbReference>
<dbReference type="SUPFAM" id="SSF47413">
    <property type="entry name" value="lambda repressor-like DNA-binding domains"/>
    <property type="match status" value="1"/>
</dbReference>
<dbReference type="EMBL" id="CP036259">
    <property type="protein sequence ID" value="QDR79232.1"/>
    <property type="molecule type" value="Genomic_DNA"/>
</dbReference>
<feature type="domain" description="HTH cro/C1-type" evidence="4">
    <location>
        <begin position="7"/>
        <end position="61"/>
    </location>
</feature>
<dbReference type="EC" id="3.4.21.88" evidence="5"/>
<accession>A0A517DPE1</accession>
<dbReference type="RefSeq" id="WP_144348906.1">
    <property type="nucleotide sequence ID" value="NZ_CP036259.1"/>
</dbReference>
<dbReference type="InterPro" id="IPR039418">
    <property type="entry name" value="LexA-like"/>
</dbReference>
<keyword evidence="1" id="KW-0805">Transcription regulation</keyword>
<dbReference type="SMART" id="SM00530">
    <property type="entry name" value="HTH_XRE"/>
    <property type="match status" value="1"/>
</dbReference>
<name>A0A517DPE1_9FIRM</name>
<keyword evidence="5" id="KW-0378">Hydrolase</keyword>
<dbReference type="InterPro" id="IPR015927">
    <property type="entry name" value="Peptidase_S24_S26A/B/C"/>
</dbReference>
<evidence type="ECO:0000313" key="6">
    <source>
        <dbReference type="Proteomes" id="UP000320776"/>
    </source>
</evidence>
<dbReference type="KEGG" id="sted:SPTER_05040"/>
<proteinExistence type="predicted"/>
<organism evidence="5 6">
    <name type="scientific">Sporomusa termitida</name>
    <dbReference type="NCBI Taxonomy" id="2377"/>
    <lineage>
        <taxon>Bacteria</taxon>
        <taxon>Bacillati</taxon>
        <taxon>Bacillota</taxon>
        <taxon>Negativicutes</taxon>
        <taxon>Selenomonadales</taxon>
        <taxon>Sporomusaceae</taxon>
        <taxon>Sporomusa</taxon>
    </lineage>
</organism>
<dbReference type="Pfam" id="PF00717">
    <property type="entry name" value="Peptidase_S24"/>
    <property type="match status" value="1"/>
</dbReference>
<dbReference type="CDD" id="cd00093">
    <property type="entry name" value="HTH_XRE"/>
    <property type="match status" value="1"/>
</dbReference>
<evidence type="ECO:0000313" key="5">
    <source>
        <dbReference type="EMBL" id="QDR79232.1"/>
    </source>
</evidence>
<evidence type="ECO:0000256" key="3">
    <source>
        <dbReference type="ARBA" id="ARBA00023163"/>
    </source>
</evidence>
<dbReference type="Gene3D" id="2.10.109.10">
    <property type="entry name" value="Umud Fragment, subunit A"/>
    <property type="match status" value="1"/>
</dbReference>
<keyword evidence="2" id="KW-0238">DNA-binding</keyword>
<protein>
    <submittedName>
        <fullName evidence="5">LexA repressor</fullName>
        <ecNumber evidence="5">3.4.21.88</ecNumber>
    </submittedName>
</protein>
<dbReference type="PANTHER" id="PTHR40661">
    <property type="match status" value="1"/>
</dbReference>
<dbReference type="Pfam" id="PF01381">
    <property type="entry name" value="HTH_3"/>
    <property type="match status" value="1"/>
</dbReference>
<reference evidence="5 6" key="1">
    <citation type="submission" date="2019-02" db="EMBL/GenBank/DDBJ databases">
        <title>Closed genome of Sporomusa termitida DSM 4440.</title>
        <authorList>
            <person name="Poehlein A."/>
            <person name="Daniel R."/>
        </authorList>
    </citation>
    <scope>NUCLEOTIDE SEQUENCE [LARGE SCALE GENOMIC DNA]</scope>
    <source>
        <strain evidence="5 6">DSM 4440</strain>
    </source>
</reference>
<dbReference type="InterPro" id="IPR001387">
    <property type="entry name" value="Cro/C1-type_HTH"/>
</dbReference>
<dbReference type="GO" id="GO:0003677">
    <property type="term" value="F:DNA binding"/>
    <property type="evidence" value="ECO:0007669"/>
    <property type="project" value="UniProtKB-KW"/>
</dbReference>
<dbReference type="Proteomes" id="UP000320776">
    <property type="component" value="Chromosome"/>
</dbReference>
<dbReference type="PROSITE" id="PS50943">
    <property type="entry name" value="HTH_CROC1"/>
    <property type="match status" value="1"/>
</dbReference>
<dbReference type="OrthoDB" id="8115576at2"/>
<dbReference type="CDD" id="cd06529">
    <property type="entry name" value="S24_LexA-like"/>
    <property type="match status" value="1"/>
</dbReference>
<evidence type="ECO:0000259" key="4">
    <source>
        <dbReference type="PROSITE" id="PS50943"/>
    </source>
</evidence>
<keyword evidence="6" id="KW-1185">Reference proteome</keyword>
<dbReference type="InterPro" id="IPR036286">
    <property type="entry name" value="LexA/Signal_pep-like_sf"/>
</dbReference>
<dbReference type="Gene3D" id="1.10.260.40">
    <property type="entry name" value="lambda repressor-like DNA-binding domains"/>
    <property type="match status" value="1"/>
</dbReference>
<dbReference type="InterPro" id="IPR010982">
    <property type="entry name" value="Lambda_DNA-bd_dom_sf"/>
</dbReference>
<evidence type="ECO:0000256" key="1">
    <source>
        <dbReference type="ARBA" id="ARBA00023015"/>
    </source>
</evidence>
<dbReference type="SUPFAM" id="SSF51306">
    <property type="entry name" value="LexA/Signal peptidase"/>
    <property type="match status" value="1"/>
</dbReference>
<keyword evidence="3" id="KW-0804">Transcription</keyword>
<dbReference type="AlphaFoldDB" id="A0A517DPE1"/>
<sequence>MSLGSKLRGARLAKGLSQIEVKRITGINNKTLSNYENSVSSPDPGTLKSLAELYEVTTDYLLDRNIATQEISTYREQYKKAPILASIPCGRTLAEQQDKLGEMLLPPGIPAGEYYYLFASGDSMEPTIYAGDMVLVHITTTIINGKVYAVRVDNETTLKRVFRYNDRVELVPDNPKHPRQIYSSKQLFVNGQLIKIMRDIK</sequence>
<gene>
    <name evidence="5" type="primary">lexA_2</name>
    <name evidence="5" type="ORF">SPTER_05040</name>
</gene>
<dbReference type="PANTHER" id="PTHR40661:SF1">
    <property type="entry name" value="HTH CRO_C1-TYPE DOMAIN-CONTAINING PROTEIN"/>
    <property type="match status" value="1"/>
</dbReference>
<evidence type="ECO:0000256" key="2">
    <source>
        <dbReference type="ARBA" id="ARBA00023125"/>
    </source>
</evidence>